<gene>
    <name evidence="5 7" type="primary">coaE</name>
    <name evidence="7" type="ORF">ELAC_1659</name>
</gene>
<keyword evidence="5" id="KW-0963">Cytoplasm</keyword>
<dbReference type="EMBL" id="CWGJ01000025">
    <property type="protein sequence ID" value="CRX38986.1"/>
    <property type="molecule type" value="Genomic_DNA"/>
</dbReference>
<keyword evidence="3 5" id="KW-0067">ATP-binding</keyword>
<comment type="pathway">
    <text evidence="5">Cofactor biosynthesis; coenzyme A biosynthesis; CoA from (R)-pantothenate: step 5/5.</text>
</comment>
<sequence>MLKLKKIAITGGISCGKSEFCRYLEEFGAYYVSADSIVHQILSPNTSLGRQVIDLLGAEVIDGGRIDRKKVAEKVFSTEGLLEKLEKITHPEVFKEIEHQYEKASAEGKTSLFAAEIPLLFEAGGEKAFDATIAVVAPLEKCLERYSQLPGKANDFAERMRRQLPPEEKAERADIVIENSGTKDELKEKAREVYNFLTQQ</sequence>
<comment type="subcellular location">
    <subcellularLocation>
        <location evidence="5">Cytoplasm</location>
    </subcellularLocation>
</comment>
<organism evidence="7 8">
    <name type="scientific">Estrella lausannensis</name>
    <dbReference type="NCBI Taxonomy" id="483423"/>
    <lineage>
        <taxon>Bacteria</taxon>
        <taxon>Pseudomonadati</taxon>
        <taxon>Chlamydiota</taxon>
        <taxon>Chlamydiia</taxon>
        <taxon>Parachlamydiales</taxon>
        <taxon>Candidatus Criblamydiaceae</taxon>
        <taxon>Estrella</taxon>
    </lineage>
</organism>
<evidence type="ECO:0000256" key="5">
    <source>
        <dbReference type="HAMAP-Rule" id="MF_00376"/>
    </source>
</evidence>
<dbReference type="EC" id="2.7.1.24" evidence="5 6"/>
<dbReference type="InterPro" id="IPR027417">
    <property type="entry name" value="P-loop_NTPase"/>
</dbReference>
<dbReference type="NCBIfam" id="TIGR00152">
    <property type="entry name" value="dephospho-CoA kinase"/>
    <property type="match status" value="1"/>
</dbReference>
<dbReference type="UniPathway" id="UPA00241">
    <property type="reaction ID" value="UER00356"/>
</dbReference>
<protein>
    <recommendedName>
        <fullName evidence="5 6">Dephospho-CoA kinase</fullName>
        <ecNumber evidence="5 6">2.7.1.24</ecNumber>
    </recommendedName>
    <alternativeName>
        <fullName evidence="5">Dephosphocoenzyme A kinase</fullName>
    </alternativeName>
</protein>
<dbReference type="SUPFAM" id="SSF52540">
    <property type="entry name" value="P-loop containing nucleoside triphosphate hydrolases"/>
    <property type="match status" value="1"/>
</dbReference>
<dbReference type="Pfam" id="PF01121">
    <property type="entry name" value="CoaE"/>
    <property type="match status" value="1"/>
</dbReference>
<feature type="binding site" evidence="5">
    <location>
        <begin position="14"/>
        <end position="19"/>
    </location>
    <ligand>
        <name>ATP</name>
        <dbReference type="ChEBI" id="CHEBI:30616"/>
    </ligand>
</feature>
<dbReference type="PANTHER" id="PTHR10695:SF46">
    <property type="entry name" value="BIFUNCTIONAL COENZYME A SYNTHASE-RELATED"/>
    <property type="match status" value="1"/>
</dbReference>
<evidence type="ECO:0000256" key="2">
    <source>
        <dbReference type="ARBA" id="ARBA00022741"/>
    </source>
</evidence>
<name>A0A0H5DQQ0_9BACT</name>
<dbReference type="AlphaFoldDB" id="A0A0H5DQQ0"/>
<evidence type="ECO:0000256" key="3">
    <source>
        <dbReference type="ARBA" id="ARBA00022840"/>
    </source>
</evidence>
<keyword evidence="2 5" id="KW-0547">Nucleotide-binding</keyword>
<keyword evidence="5 7" id="KW-0808">Transferase</keyword>
<dbReference type="RefSeq" id="WP_098038846.1">
    <property type="nucleotide sequence ID" value="NZ_CWGJ01000025.1"/>
</dbReference>
<dbReference type="GO" id="GO:0004140">
    <property type="term" value="F:dephospho-CoA kinase activity"/>
    <property type="evidence" value="ECO:0007669"/>
    <property type="project" value="UniProtKB-UniRule"/>
</dbReference>
<proteinExistence type="inferred from homology"/>
<evidence type="ECO:0000313" key="8">
    <source>
        <dbReference type="Proteomes" id="UP000220251"/>
    </source>
</evidence>
<comment type="similarity">
    <text evidence="1 5">Belongs to the CoaE family.</text>
</comment>
<dbReference type="Proteomes" id="UP000220251">
    <property type="component" value="Unassembled WGS sequence"/>
</dbReference>
<dbReference type="PANTHER" id="PTHR10695">
    <property type="entry name" value="DEPHOSPHO-COA KINASE-RELATED"/>
    <property type="match status" value="1"/>
</dbReference>
<dbReference type="GO" id="GO:0015937">
    <property type="term" value="P:coenzyme A biosynthetic process"/>
    <property type="evidence" value="ECO:0007669"/>
    <property type="project" value="UniProtKB-UniRule"/>
</dbReference>
<comment type="function">
    <text evidence="5">Catalyzes the phosphorylation of the 3'-hydroxyl group of dephosphocoenzyme A to form coenzyme A.</text>
</comment>
<dbReference type="OrthoDB" id="17745at2"/>
<evidence type="ECO:0000256" key="4">
    <source>
        <dbReference type="ARBA" id="ARBA00022993"/>
    </source>
</evidence>
<dbReference type="Gene3D" id="3.40.50.300">
    <property type="entry name" value="P-loop containing nucleotide triphosphate hydrolases"/>
    <property type="match status" value="1"/>
</dbReference>
<evidence type="ECO:0000313" key="7">
    <source>
        <dbReference type="EMBL" id="CRX38986.1"/>
    </source>
</evidence>
<comment type="catalytic activity">
    <reaction evidence="5">
        <text>3'-dephospho-CoA + ATP = ADP + CoA + H(+)</text>
        <dbReference type="Rhea" id="RHEA:18245"/>
        <dbReference type="ChEBI" id="CHEBI:15378"/>
        <dbReference type="ChEBI" id="CHEBI:30616"/>
        <dbReference type="ChEBI" id="CHEBI:57287"/>
        <dbReference type="ChEBI" id="CHEBI:57328"/>
        <dbReference type="ChEBI" id="CHEBI:456216"/>
        <dbReference type="EC" id="2.7.1.24"/>
    </reaction>
</comment>
<dbReference type="InterPro" id="IPR001977">
    <property type="entry name" value="Depp_CoAkinase"/>
</dbReference>
<dbReference type="HAMAP" id="MF_00376">
    <property type="entry name" value="Dephospho_CoA_kinase"/>
    <property type="match status" value="1"/>
</dbReference>
<evidence type="ECO:0000256" key="1">
    <source>
        <dbReference type="ARBA" id="ARBA00009018"/>
    </source>
</evidence>
<keyword evidence="8" id="KW-1185">Reference proteome</keyword>
<evidence type="ECO:0000256" key="6">
    <source>
        <dbReference type="NCBIfam" id="TIGR00152"/>
    </source>
</evidence>
<dbReference type="GO" id="GO:0005737">
    <property type="term" value="C:cytoplasm"/>
    <property type="evidence" value="ECO:0007669"/>
    <property type="project" value="UniProtKB-SubCell"/>
</dbReference>
<keyword evidence="4 5" id="KW-0173">Coenzyme A biosynthesis</keyword>
<dbReference type="PROSITE" id="PS51219">
    <property type="entry name" value="DPCK"/>
    <property type="match status" value="1"/>
</dbReference>
<dbReference type="CDD" id="cd02022">
    <property type="entry name" value="DPCK"/>
    <property type="match status" value="1"/>
</dbReference>
<keyword evidence="5 7" id="KW-0418">Kinase</keyword>
<reference evidence="8" key="1">
    <citation type="submission" date="2015-06" db="EMBL/GenBank/DDBJ databases">
        <authorList>
            <person name="Bertelli C."/>
        </authorList>
    </citation>
    <scope>NUCLEOTIDE SEQUENCE [LARGE SCALE GENOMIC DNA]</scope>
    <source>
        <strain evidence="8">CRIB-30</strain>
    </source>
</reference>
<accession>A0A0H5DQQ0</accession>
<dbReference type="GO" id="GO:0005524">
    <property type="term" value="F:ATP binding"/>
    <property type="evidence" value="ECO:0007669"/>
    <property type="project" value="UniProtKB-UniRule"/>
</dbReference>